<dbReference type="EMBL" id="AZAC01000044">
    <property type="protein sequence ID" value="KIX11829.1"/>
    <property type="molecule type" value="Genomic_DNA"/>
</dbReference>
<proteinExistence type="predicted"/>
<protein>
    <submittedName>
        <fullName evidence="1">Uncharacterized protein</fullName>
    </submittedName>
</protein>
<comment type="caution">
    <text evidence="1">The sequence shown here is derived from an EMBL/GenBank/DDBJ whole genome shotgun (WGS) entry which is preliminary data.</text>
</comment>
<dbReference type="STRING" id="1429043.X474_22395"/>
<dbReference type="AlphaFoldDB" id="A0A0D2J0P7"/>
<keyword evidence="2" id="KW-1185">Reference proteome</keyword>
<accession>A0A0D2J0P7</accession>
<dbReference type="InParanoid" id="A0A0D2J0P7"/>
<organism evidence="1 2">
    <name type="scientific">Dethiosulfatarculus sandiegensis</name>
    <dbReference type="NCBI Taxonomy" id="1429043"/>
    <lineage>
        <taxon>Bacteria</taxon>
        <taxon>Pseudomonadati</taxon>
        <taxon>Thermodesulfobacteriota</taxon>
        <taxon>Desulfarculia</taxon>
        <taxon>Desulfarculales</taxon>
        <taxon>Desulfarculaceae</taxon>
        <taxon>Dethiosulfatarculus</taxon>
    </lineage>
</organism>
<evidence type="ECO:0000313" key="2">
    <source>
        <dbReference type="Proteomes" id="UP000032233"/>
    </source>
</evidence>
<evidence type="ECO:0000313" key="1">
    <source>
        <dbReference type="EMBL" id="KIX11829.1"/>
    </source>
</evidence>
<dbReference type="Gene3D" id="1.50.10.100">
    <property type="entry name" value="Chondroitin AC/alginate lyase"/>
    <property type="match status" value="1"/>
</dbReference>
<reference evidence="1 2" key="1">
    <citation type="submission" date="2013-11" db="EMBL/GenBank/DDBJ databases">
        <title>Metagenomic analysis of a methanogenic consortium involved in long chain n-alkane degradation.</title>
        <authorList>
            <person name="Davidova I.A."/>
            <person name="Callaghan A.V."/>
            <person name="Wawrik B."/>
            <person name="Pruitt S."/>
            <person name="Marks C."/>
            <person name="Duncan K.E."/>
            <person name="Suflita J.M."/>
        </authorList>
    </citation>
    <scope>NUCLEOTIDE SEQUENCE [LARGE SCALE GENOMIC DNA]</scope>
    <source>
        <strain evidence="1 2">SPR</strain>
    </source>
</reference>
<name>A0A0D2J0P7_9BACT</name>
<dbReference type="Gene3D" id="2.70.98.70">
    <property type="match status" value="1"/>
</dbReference>
<dbReference type="Proteomes" id="UP000032233">
    <property type="component" value="Unassembled WGS sequence"/>
</dbReference>
<dbReference type="InterPro" id="IPR008929">
    <property type="entry name" value="Chondroitin_lyas"/>
</dbReference>
<gene>
    <name evidence="1" type="ORF">X474_22395</name>
</gene>
<sequence>MGFFSRTGSGPGIVIIFKAMEKQKLKGGLRAFLRKRTAGKVAELIGGRQALEEMMASAGYGANAPGLAARLAVELGRVFPLALDASSLRVFGRYFPGATVMKRARRQAGRGLSEEPPTPPIPASCIKIDPEELMLSWPRLSGQIPVRLARAHVLGSDPQLALAAVREIKRFCSHHPPLMGLGWTHSGMVAGRVANWLLALRFLSNMGMLDAEMAPHACLHLKVAGMVFSQELDAESRPGPDLICQAGALMLLGRTLAFLPEAETWAEQGKAALNKALKAWHSPLESCLPTLELAGAVSYAGLCLWVRQKAGEKALQLSLDLEPLARACRALAPPWGCAQGWGWSPLGVLPGLDQGEVDPYTKAANLAAVLLDNPLLRAGRDLDEDLYWLIGPSAKEKLRKLAGGKTPPATEIKALGIVFLCQKNLGRKVGLLLRTTSGRKGDQPELLSLAASLDGKPFLVTPGPVGAGPMSAHLASREAQNALCLDKDGPGPGVVELEALEKEGNHVFTSVLYQSAKGAKEALSLRRRIFLDGEAGLFNIVDQIQAEGEHLCRIYFHLPRGTQVEPVSDGSFSLNGPFGQAWFRPEPNTFVSVVKGRHQPPLGWLADENGHVAAAPVLAVQAKVMGAARITSVFAFEDKDSAWIKKKEALNGSKTGNTGDLR</sequence>
<dbReference type="RefSeq" id="WP_044351540.1">
    <property type="nucleotide sequence ID" value="NZ_AZAC01000044.1"/>
</dbReference>
<dbReference type="OrthoDB" id="9763014at2"/>